<sequence>MLDKKMLVTIQFNFVEDACLSCVLHSTISYGLALYRRLSSTLPAQGAGSMRKKQRKFILKDKSFKA</sequence>
<gene>
    <name evidence="1" type="ORF">L1987_62848</name>
</gene>
<reference evidence="1 2" key="2">
    <citation type="journal article" date="2022" name="Mol. Ecol. Resour.">
        <title>The genomes of chicory, endive, great burdock and yacon provide insights into Asteraceae paleo-polyploidization history and plant inulin production.</title>
        <authorList>
            <person name="Fan W."/>
            <person name="Wang S."/>
            <person name="Wang H."/>
            <person name="Wang A."/>
            <person name="Jiang F."/>
            <person name="Liu H."/>
            <person name="Zhao H."/>
            <person name="Xu D."/>
            <person name="Zhang Y."/>
        </authorList>
    </citation>
    <scope>NUCLEOTIDE SEQUENCE [LARGE SCALE GENOMIC DNA]</scope>
    <source>
        <strain evidence="2">cv. Yunnan</strain>
        <tissue evidence="1">Leaves</tissue>
    </source>
</reference>
<proteinExistence type="predicted"/>
<organism evidence="1 2">
    <name type="scientific">Smallanthus sonchifolius</name>
    <dbReference type="NCBI Taxonomy" id="185202"/>
    <lineage>
        <taxon>Eukaryota</taxon>
        <taxon>Viridiplantae</taxon>
        <taxon>Streptophyta</taxon>
        <taxon>Embryophyta</taxon>
        <taxon>Tracheophyta</taxon>
        <taxon>Spermatophyta</taxon>
        <taxon>Magnoliopsida</taxon>
        <taxon>eudicotyledons</taxon>
        <taxon>Gunneridae</taxon>
        <taxon>Pentapetalae</taxon>
        <taxon>asterids</taxon>
        <taxon>campanulids</taxon>
        <taxon>Asterales</taxon>
        <taxon>Asteraceae</taxon>
        <taxon>Asteroideae</taxon>
        <taxon>Heliantheae alliance</taxon>
        <taxon>Millerieae</taxon>
        <taxon>Smallanthus</taxon>
    </lineage>
</organism>
<dbReference type="EMBL" id="CM042038">
    <property type="protein sequence ID" value="KAI3731659.1"/>
    <property type="molecule type" value="Genomic_DNA"/>
</dbReference>
<protein>
    <submittedName>
        <fullName evidence="1">Uncharacterized protein</fullName>
    </submittedName>
</protein>
<name>A0ACB9CBJ4_9ASTR</name>
<evidence type="ECO:0000313" key="2">
    <source>
        <dbReference type="Proteomes" id="UP001056120"/>
    </source>
</evidence>
<keyword evidence="2" id="KW-1185">Reference proteome</keyword>
<comment type="caution">
    <text evidence="1">The sequence shown here is derived from an EMBL/GenBank/DDBJ whole genome shotgun (WGS) entry which is preliminary data.</text>
</comment>
<dbReference type="Proteomes" id="UP001056120">
    <property type="component" value="Linkage Group LG21"/>
</dbReference>
<accession>A0ACB9CBJ4</accession>
<reference evidence="2" key="1">
    <citation type="journal article" date="2022" name="Mol. Ecol. Resour.">
        <title>The genomes of chicory, endive, great burdock and yacon provide insights into Asteraceae palaeo-polyploidization history and plant inulin production.</title>
        <authorList>
            <person name="Fan W."/>
            <person name="Wang S."/>
            <person name="Wang H."/>
            <person name="Wang A."/>
            <person name="Jiang F."/>
            <person name="Liu H."/>
            <person name="Zhao H."/>
            <person name="Xu D."/>
            <person name="Zhang Y."/>
        </authorList>
    </citation>
    <scope>NUCLEOTIDE SEQUENCE [LARGE SCALE GENOMIC DNA]</scope>
    <source>
        <strain evidence="2">cv. Yunnan</strain>
    </source>
</reference>
<evidence type="ECO:0000313" key="1">
    <source>
        <dbReference type="EMBL" id="KAI3731659.1"/>
    </source>
</evidence>